<keyword evidence="3" id="KW-0004">4Fe-4S</keyword>
<dbReference type="GO" id="GO:0042773">
    <property type="term" value="P:ATP synthesis coupled electron transport"/>
    <property type="evidence" value="ECO:0007669"/>
    <property type="project" value="InterPro"/>
</dbReference>
<comment type="cofactor">
    <cofactor evidence="9">
        <name>[2Fe-2S] cluster</name>
        <dbReference type="ChEBI" id="CHEBI:190135"/>
    </cofactor>
</comment>
<dbReference type="PROSITE" id="PS00641">
    <property type="entry name" value="COMPLEX1_75K_1"/>
    <property type="match status" value="1"/>
</dbReference>
<dbReference type="PROSITE" id="PS00643">
    <property type="entry name" value="COMPLEX1_75K_3"/>
    <property type="match status" value="1"/>
</dbReference>
<dbReference type="GO" id="GO:0016651">
    <property type="term" value="F:oxidoreductase activity, acting on NAD(P)H"/>
    <property type="evidence" value="ECO:0007669"/>
    <property type="project" value="InterPro"/>
</dbReference>
<gene>
    <name evidence="12" type="primary">nad11</name>
</gene>
<evidence type="ECO:0000259" key="11">
    <source>
        <dbReference type="PROSITE" id="PS51839"/>
    </source>
</evidence>
<dbReference type="RefSeq" id="YP_009495519.1">
    <property type="nucleotide sequence ID" value="NC_037989.1"/>
</dbReference>
<dbReference type="InterPro" id="IPR006656">
    <property type="entry name" value="Mopterin_OxRdtase"/>
</dbReference>
<dbReference type="InterPro" id="IPR036010">
    <property type="entry name" value="2Fe-2S_ferredoxin-like_sf"/>
</dbReference>
<evidence type="ECO:0000256" key="8">
    <source>
        <dbReference type="ARBA" id="ARBA00023027"/>
    </source>
</evidence>
<dbReference type="Pfam" id="PF22117">
    <property type="entry name" value="Fer4_Nqo3"/>
    <property type="match status" value="1"/>
</dbReference>
<proteinExistence type="inferred from homology"/>
<dbReference type="Gene3D" id="3.10.20.740">
    <property type="match status" value="1"/>
</dbReference>
<name>A0A2U9GIR0_9STRA</name>
<dbReference type="PANTHER" id="PTHR43105">
    <property type="entry name" value="RESPIRATORY NITRATE REDUCTASE"/>
    <property type="match status" value="1"/>
</dbReference>
<dbReference type="InterPro" id="IPR006963">
    <property type="entry name" value="Mopterin_OxRdtase_4Fe-4S_dom"/>
</dbReference>
<dbReference type="PROSITE" id="PS51839">
    <property type="entry name" value="4FE4S_HC3"/>
    <property type="match status" value="1"/>
</dbReference>
<evidence type="ECO:0000256" key="5">
    <source>
        <dbReference type="ARBA" id="ARBA00022967"/>
    </source>
</evidence>
<dbReference type="Pfam" id="PF22151">
    <property type="entry name" value="Fer4_NDSU1"/>
    <property type="match status" value="1"/>
</dbReference>
<evidence type="ECO:0000259" key="10">
    <source>
        <dbReference type="PROSITE" id="PS51669"/>
    </source>
</evidence>
<dbReference type="PROSITE" id="PS00642">
    <property type="entry name" value="COMPLEX1_75K_2"/>
    <property type="match status" value="1"/>
</dbReference>
<dbReference type="InterPro" id="IPR019574">
    <property type="entry name" value="NADH_UbQ_OxRdtase_Gsu_4Fe4S-bd"/>
</dbReference>
<dbReference type="Pfam" id="PF00384">
    <property type="entry name" value="Molybdopterin"/>
    <property type="match status" value="1"/>
</dbReference>
<evidence type="ECO:0000313" key="12">
    <source>
        <dbReference type="EMBL" id="AWQ64249.1"/>
    </source>
</evidence>
<accession>A0A2U9GIR0</accession>
<evidence type="ECO:0000256" key="3">
    <source>
        <dbReference type="ARBA" id="ARBA00022485"/>
    </source>
</evidence>
<dbReference type="PANTHER" id="PTHR43105:SF13">
    <property type="entry name" value="NADH-UBIQUINONE OXIDOREDUCTASE 75 KDA SUBUNIT, MITOCHONDRIAL"/>
    <property type="match status" value="1"/>
</dbReference>
<dbReference type="InterPro" id="IPR054351">
    <property type="entry name" value="NADH_UbQ_OxRdtase_ferredoxin"/>
</dbReference>
<dbReference type="GO" id="GO:0016020">
    <property type="term" value="C:membrane"/>
    <property type="evidence" value="ECO:0007669"/>
    <property type="project" value="InterPro"/>
</dbReference>
<keyword evidence="8" id="KW-0520">NAD</keyword>
<evidence type="ECO:0000256" key="9">
    <source>
        <dbReference type="ARBA" id="ARBA00034078"/>
    </source>
</evidence>
<dbReference type="SUPFAM" id="SSF53706">
    <property type="entry name" value="Formate dehydrogenase/DMSO reductase, domains 1-3"/>
    <property type="match status" value="1"/>
</dbReference>
<dbReference type="SMART" id="SM00929">
    <property type="entry name" value="NADH-G_4Fe-4S_3"/>
    <property type="match status" value="1"/>
</dbReference>
<feature type="domain" description="4Fe-4S His(Cys)3-ligated-type" evidence="11">
    <location>
        <begin position="95"/>
        <end position="134"/>
    </location>
</feature>
<dbReference type="InterPro" id="IPR000283">
    <property type="entry name" value="NADH_UbQ_OxRdtase_75kDa_su_CS"/>
</dbReference>
<keyword evidence="4" id="KW-0479">Metal-binding</keyword>
<dbReference type="GeneID" id="36957494"/>
<dbReference type="Pfam" id="PF10588">
    <property type="entry name" value="NADH-G_4Fe-4S_3"/>
    <property type="match status" value="1"/>
</dbReference>
<geneLocation type="mitochondrion" evidence="12"/>
<feature type="domain" description="4Fe-4S Mo/W bis-MGD-type" evidence="10">
    <location>
        <begin position="232"/>
        <end position="289"/>
    </location>
</feature>
<dbReference type="InterPro" id="IPR050123">
    <property type="entry name" value="Prok_molybdopt-oxidoreductase"/>
</dbReference>
<keyword evidence="6" id="KW-0408">Iron</keyword>
<keyword evidence="7" id="KW-0411">Iron-sulfur</keyword>
<reference evidence="12" key="1">
    <citation type="journal article" date="2018" name="Genome Biol. Evol.">
        <title>Recurrent loss, horizontal transfer, and the obscure origins of mitochondrial introns in diatoms (Bacillariophyta).</title>
        <authorList>
            <person name="Guillory W.X."/>
            <person name="Onyshchenko A."/>
            <person name="Ruck E.C."/>
            <person name="Parks M."/>
            <person name="Nakov T."/>
            <person name="Wickett N.J."/>
            <person name="Alverson A.J."/>
        </authorList>
    </citation>
    <scope>NUCLEOTIDE SEQUENCE</scope>
</reference>
<dbReference type="EMBL" id="MG148339">
    <property type="protein sequence ID" value="AWQ64249.1"/>
    <property type="molecule type" value="Genomic_DNA"/>
</dbReference>
<evidence type="ECO:0000256" key="1">
    <source>
        <dbReference type="ARBA" id="ARBA00001966"/>
    </source>
</evidence>
<dbReference type="FunFam" id="3.30.70.20:FF:000002">
    <property type="entry name" value="NADH-ubiquinone oxidoreductase 75 kDa subunit"/>
    <property type="match status" value="1"/>
</dbReference>
<evidence type="ECO:0000256" key="6">
    <source>
        <dbReference type="ARBA" id="ARBA00023004"/>
    </source>
</evidence>
<dbReference type="SUPFAM" id="SSF54862">
    <property type="entry name" value="4Fe-4S ferredoxins"/>
    <property type="match status" value="1"/>
</dbReference>
<dbReference type="GO" id="GO:0046872">
    <property type="term" value="F:metal ion binding"/>
    <property type="evidence" value="ECO:0007669"/>
    <property type="project" value="UniProtKB-KW"/>
</dbReference>
<dbReference type="FunFam" id="3.10.20.740:FF:000001">
    <property type="entry name" value="NADH-quinone oxidoreductase subunit G"/>
    <property type="match status" value="1"/>
</dbReference>
<dbReference type="NCBIfam" id="TIGR01973">
    <property type="entry name" value="NuoG"/>
    <property type="match status" value="1"/>
</dbReference>
<comment type="similarity">
    <text evidence="2">Belongs to the complex I 75 kDa subunit family.</text>
</comment>
<dbReference type="GO" id="GO:0008137">
    <property type="term" value="F:NADH dehydrogenase (ubiquinone) activity"/>
    <property type="evidence" value="ECO:0007669"/>
    <property type="project" value="InterPro"/>
</dbReference>
<dbReference type="Gene3D" id="3.30.70.20">
    <property type="match status" value="1"/>
</dbReference>
<protein>
    <submittedName>
        <fullName evidence="12">NADH dehydrogenase subunit 11</fullName>
    </submittedName>
</protein>
<sequence length="754" mass="87032">MIFFSINQKKYNFASEFLDELGEVKQSYNKLPLIEYCELKGYKIPHYCYHKKLSIAGNCRMCLVELKNSPKPIVSCAMSARTCLPNSELYTNSPLVKKARENIMEFLLLNHPLDCPICDQGGECDLQDQAIFFGFTKKRFYTYKRIVTDKNLGPVVKTVMTRCIHCTRCVRFANEIAGVEDLGVFGRGMHSEIGTYIDKTFQSELSGNVIDLCPVGALTSKPYPFLIRSWEVKQFNSIDFSDGFGLEIQVFLKNNSIVKILPGYNSFDRSNNWITDKTRFSFDGMFSPERKLLKTLESDNEKSLFWDNLFEELIYIIYCHDHLNKHYLKFDCLILVFSSTISLEVLNLLLLISKKYSFLKLRKSESLKINNDLETNFILNSTTNKQKLLLSNLCLFLGVNSRYEGSHLNLKFRQRYLKGNFKFFSLGSLMNLTYPVSHIGSNINTLKTIVEGNNFVCQNFKNSVNPLIICGSELFRRKDSNNISVLLEALNSYGNLSTKTWNGVSVLNSSINDVGINVLSYFLSVSEKDLKNSFGIYFLNTSLSTGNIKKLIEVKLLGYFKVEKTLTHLFIEQTNTTHNLLRSKVNSIYPACNYRNLPNNVFFETSGTYVNTEGFYKKKLKLITSIQKPKDDWYTFRKFLAYSKRLKFVSQPQLTNKIHFNCNNLFNFKNFICFSYYAVKSLNNLTFYLNTQISAPFNKTKQKFNTPSKKIFNTKLKLWLDDFYLGGKDTYSCMSSTMAACSIMFRYEATNFKF</sequence>
<organism evidence="12">
    <name type="scientific">Psammoneis japonica</name>
    <dbReference type="NCBI Taxonomy" id="517775"/>
    <lineage>
        <taxon>Eukaryota</taxon>
        <taxon>Sar</taxon>
        <taxon>Stramenopiles</taxon>
        <taxon>Ochrophyta</taxon>
        <taxon>Bacillariophyta</taxon>
        <taxon>Mediophyceae</taxon>
        <taxon>Biddulphiophycidae</taxon>
        <taxon>Triceratiales</taxon>
        <taxon>Plagiogrammaceae</taxon>
        <taxon>Psammoneis</taxon>
    </lineage>
</organism>
<evidence type="ECO:0000256" key="2">
    <source>
        <dbReference type="ARBA" id="ARBA00005404"/>
    </source>
</evidence>
<dbReference type="GO" id="GO:0051539">
    <property type="term" value="F:4 iron, 4 sulfur cluster binding"/>
    <property type="evidence" value="ECO:0007669"/>
    <property type="project" value="UniProtKB-KW"/>
</dbReference>
<evidence type="ECO:0000256" key="4">
    <source>
        <dbReference type="ARBA" id="ARBA00022723"/>
    </source>
</evidence>
<dbReference type="PROSITE" id="PS51669">
    <property type="entry name" value="4FE4S_MOW_BIS_MGD"/>
    <property type="match status" value="1"/>
</dbReference>
<evidence type="ECO:0000256" key="7">
    <source>
        <dbReference type="ARBA" id="ARBA00023014"/>
    </source>
</evidence>
<dbReference type="SUPFAM" id="SSF54292">
    <property type="entry name" value="2Fe-2S ferredoxin-like"/>
    <property type="match status" value="1"/>
</dbReference>
<keyword evidence="5" id="KW-1278">Translocase</keyword>
<dbReference type="AlphaFoldDB" id="A0A2U9GIR0"/>
<comment type="cofactor">
    <cofactor evidence="1">
        <name>[4Fe-4S] cluster</name>
        <dbReference type="ChEBI" id="CHEBI:49883"/>
    </cofactor>
</comment>
<keyword evidence="12" id="KW-0496">Mitochondrion</keyword>
<dbReference type="InterPro" id="IPR010228">
    <property type="entry name" value="NADH_UbQ_OxRdtase_Gsu"/>
</dbReference>